<dbReference type="eggNOG" id="COG5625">
    <property type="taxonomic scope" value="Bacteria"/>
</dbReference>
<evidence type="ECO:0000256" key="1">
    <source>
        <dbReference type="SAM" id="MobiDB-lite"/>
    </source>
</evidence>
<feature type="region of interest" description="Disordered" evidence="1">
    <location>
        <begin position="76"/>
        <end position="193"/>
    </location>
</feature>
<accession>K0UCC6</accession>
<sequence>MCANPARHRVQRDDESPAGPGFWEAKDLLGSPTPGGPGKHARRAPSRYSLHIGRVGALAVSLGVGLAVANGGVAYADGESDTSVAGPKSEESSPQTPSPQHDADETSADDGDSDTDEDIPVEDEDDVDPDEDEQPSDGTDADPEEETPPLSEGTDEESQEDVDVDDMPTEQPSTGDGAPARDVEEATAPDDESLVVDDEVIEAPASSGDVAVVDVVAPVVEPAAHVSAPPEQGAETVDMVTALVSTVVSPFANPNAPVQAPWFDALLAWVRRQITHTFSNKTPIYGPITVEELLPGQLFIDLNATDPNGDPLTYEIIQPRYGLVVRDLITGKFIYTPTSIVTGTPRQDSFQVIIRDDSEHLTGVLGSVQKFLHGVARLFGFAQKDNVTVTIPVTINPIVQLPPTVVTGGLPVFKLGDSPVKLLSSAIIADADSDRISKATIKIATSGQVGDLLNYVAPDGSPITATWDAVTKTLTLEGLATAQQYEQALLAVTFSATKGGLPRGVAISVTDDTGVQSLVPGAAIVTVVGLPPMVLVGGLPVFRLGGSPVKVVSSVDITDVDSENLSKATLTIGPAGYRSGDVLSYVAAEGGSITASWDAATRTLTLSGVASIAEYEAAIKAVTFSATEGGLSRSISVSVVDDTDKESLVPGAAVVTVIGLPPLVTVAGLPIFRLGGSPVKVVSSVTITDVDSDHLSKATLTIGPAGYNAGDVLSYVAAEGGSITASWDAATRTLTLSGVASIAEYEAAIKAVTFSATEGGLSRSISVSVVDDTDKESLVPGAAVVTVIGLPPLVTVAGLPIFRLGGSPVKVVSSVSITDGDSEHLSKATLTIGSLGYRSGDVLSYVGAEGSPITASWDAVTRTLTLSGLASIAEYEAAIKAVTFSATEGGVSRSISVSVVDDTEKESLVPGAAVVTVIGLPPLVTVAGLPIFRLGGSPVKVVSSVSITDGDSEHLSKATLTIGSLGYRSGDVLSYVGAEGSPITASWDAVTRTLTLSGLASIAEYEAAIKAVTFTATEGGVSRAISVSVVDDTDKESLVPGAAVVTVIGLPPVVLVGGLPIFRLGGSPVKVVSSVSITDVDSENLSKATLTIGPAGYRSGDVLSYNTVEGSAITASWDSATRTLTLSGVASIAEYEAAIKAVTFTATEGGLSRSINVSVVDDTDKESLVPGAAVVTVIGLPPVVLVGGLPIFRLGGSPVKVVSSVTITDVDSENLSKATLTIGPAGYKAGDVLSYVAAEGGSITASWDAATRTLTLSGVASIAEYEAAIKAVTFSATEGGVSRSILVSVTDDTEKESLVPGAAVVTVIGLPPVVLVGGLPIFRLGGSPVKVVSSVDITDVDSENLSKATLTIGSAGYKAGDVLSYAAAEGGSITASWDAATRTLTLSGVASIAEYEAAIKAVTFTATEGGVSRSISVSVTDDTDKESLVPGAAVVTVIGLPPVVLVGGLPIFRLGGAPVKVVSSVDITDLDSDQLSKATLTIGPAGYKAGDVLAYTATAESAITTSWDAATRTLTLSGVASIAEYEAAIKAVTFTATEGGVSRSILVSVTDDTEKESLVPGAAVVTVIGLPPVVTVA</sequence>
<name>K0UCC6_MYCVA</name>
<reference evidence="3 4" key="1">
    <citation type="journal article" date="2012" name="J. Bacteriol.">
        <title>Complete Genome Sequence of Mycobacterium vaccae Type Strain ATCC 25954.</title>
        <authorList>
            <person name="Ho Y.S."/>
            <person name="Adroub S.A."/>
            <person name="Abadi M."/>
            <person name="Al Alwan B."/>
            <person name="Alkhateeb R."/>
            <person name="Gao G."/>
            <person name="Ragab A."/>
            <person name="Ali S."/>
            <person name="van Soolingen D."/>
            <person name="Bitter W."/>
            <person name="Pain A."/>
            <person name="Abdallah A.M."/>
        </authorList>
    </citation>
    <scope>NUCLEOTIDE SEQUENCE [LARGE SCALE GENOMIC DNA]</scope>
    <source>
        <strain evidence="3 4">ATCC 25954</strain>
    </source>
</reference>
<feature type="domain" description="Fibronectin type-III" evidence="2">
    <location>
        <begin position="808"/>
        <end position="889"/>
    </location>
</feature>
<evidence type="ECO:0000313" key="4">
    <source>
        <dbReference type="Proteomes" id="UP000006072"/>
    </source>
</evidence>
<feature type="domain" description="Fibronectin type-III" evidence="2">
    <location>
        <begin position="548"/>
        <end position="629"/>
    </location>
</feature>
<proteinExistence type="predicted"/>
<feature type="domain" description="Fibronectin type-III" evidence="2">
    <location>
        <begin position="1198"/>
        <end position="1279"/>
    </location>
</feature>
<comment type="caution">
    <text evidence="3">The sequence shown here is derived from an EMBL/GenBank/DDBJ whole genome shotgun (WGS) entry which is preliminary data.</text>
</comment>
<protein>
    <recommendedName>
        <fullName evidence="2">Fibronectin type-III domain-containing protein</fullName>
    </recommendedName>
</protein>
<feature type="domain" description="Fibronectin type-III" evidence="2">
    <location>
        <begin position="1068"/>
        <end position="1149"/>
    </location>
</feature>
<dbReference type="RefSeq" id="WP_003930318.1">
    <property type="nucleotide sequence ID" value="NZ_JH814690.1"/>
</dbReference>
<gene>
    <name evidence="3" type="ORF">MVAC_27134</name>
</gene>
<keyword evidence="4" id="KW-1185">Reference proteome</keyword>
<dbReference type="PANTHER" id="PTHR14139">
    <property type="entry name" value="CALSYNTENIN"/>
    <property type="match status" value="1"/>
</dbReference>
<dbReference type="Proteomes" id="UP000006072">
    <property type="component" value="Unassembled WGS sequence"/>
</dbReference>
<feature type="domain" description="Fibronectin type-III" evidence="2">
    <location>
        <begin position="678"/>
        <end position="759"/>
    </location>
</feature>
<feature type="domain" description="Fibronectin type-III" evidence="2">
    <location>
        <begin position="1458"/>
        <end position="1539"/>
    </location>
</feature>
<feature type="compositionally biased region" description="Basic residues" evidence="1">
    <location>
        <begin position="1"/>
        <end position="10"/>
    </location>
</feature>
<feature type="non-terminal residue" evidence="3">
    <location>
        <position position="1577"/>
    </location>
</feature>
<evidence type="ECO:0000313" key="3">
    <source>
        <dbReference type="EMBL" id="EJZ04912.1"/>
    </source>
</evidence>
<feature type="region of interest" description="Disordered" evidence="1">
    <location>
        <begin position="1"/>
        <end position="45"/>
    </location>
</feature>
<dbReference type="HOGENOM" id="CLU_245280_0_0_11"/>
<feature type="compositionally biased region" description="Acidic residues" evidence="1">
    <location>
        <begin position="105"/>
        <end position="168"/>
    </location>
</feature>
<dbReference type="SMART" id="SM00060">
    <property type="entry name" value="FN3"/>
    <property type="match status" value="7"/>
</dbReference>
<dbReference type="EMBL" id="ALQA01000096">
    <property type="protein sequence ID" value="EJZ04912.1"/>
    <property type="molecule type" value="Genomic_DNA"/>
</dbReference>
<evidence type="ECO:0000259" key="2">
    <source>
        <dbReference type="SMART" id="SM00060"/>
    </source>
</evidence>
<dbReference type="PANTHER" id="PTHR14139:SF2">
    <property type="entry name" value="CALSYNTENIN-1"/>
    <property type="match status" value="1"/>
</dbReference>
<organism evidence="3 4">
    <name type="scientific">Mycolicibacterium vaccae ATCC 25954</name>
    <dbReference type="NCBI Taxonomy" id="1194972"/>
    <lineage>
        <taxon>Bacteria</taxon>
        <taxon>Bacillati</taxon>
        <taxon>Actinomycetota</taxon>
        <taxon>Actinomycetes</taxon>
        <taxon>Mycobacteriales</taxon>
        <taxon>Mycobacteriaceae</taxon>
        <taxon>Mycolicibacterium</taxon>
    </lineage>
</organism>
<dbReference type="InterPro" id="IPR003961">
    <property type="entry name" value="FN3_dom"/>
</dbReference>
<feature type="domain" description="Fibronectin type-III" evidence="2">
    <location>
        <begin position="938"/>
        <end position="1019"/>
    </location>
</feature>